<feature type="binding site" evidence="7">
    <location>
        <position position="61"/>
    </location>
    <ligand>
        <name>shikimate</name>
        <dbReference type="ChEBI" id="CHEBI:36208"/>
    </ligand>
</feature>
<evidence type="ECO:0000256" key="7">
    <source>
        <dbReference type="HAMAP-Rule" id="MF_00222"/>
    </source>
</evidence>
<name>A0ABS2FCU3_9CLOT</name>
<feature type="binding site" evidence="7">
    <location>
        <position position="77"/>
    </location>
    <ligand>
        <name>NADP(+)</name>
        <dbReference type="ChEBI" id="CHEBI:58349"/>
    </ligand>
</feature>
<proteinExistence type="inferred from homology"/>
<evidence type="ECO:0000313" key="9">
    <source>
        <dbReference type="EMBL" id="MBM6818350.1"/>
    </source>
</evidence>
<reference evidence="9 10" key="1">
    <citation type="journal article" date="2021" name="Sci. Rep.">
        <title>The distribution of antibiotic resistance genes in chicken gut microbiota commensals.</title>
        <authorList>
            <person name="Juricova H."/>
            <person name="Matiasovicova J."/>
            <person name="Kubasova T."/>
            <person name="Cejkova D."/>
            <person name="Rychlik I."/>
        </authorList>
    </citation>
    <scope>NUCLEOTIDE SEQUENCE [LARGE SCALE GENOMIC DNA]</scope>
    <source>
        <strain evidence="9 10">An435</strain>
    </source>
</reference>
<dbReference type="SUPFAM" id="SSF53223">
    <property type="entry name" value="Aminoacid dehydrogenase-like, N-terminal domain"/>
    <property type="match status" value="1"/>
</dbReference>
<dbReference type="Pfam" id="PF08501">
    <property type="entry name" value="Shikimate_dh_N"/>
    <property type="match status" value="1"/>
</dbReference>
<organism evidence="9 10">
    <name type="scientific">Clostridium saudiense</name>
    <dbReference type="NCBI Taxonomy" id="1414720"/>
    <lineage>
        <taxon>Bacteria</taxon>
        <taxon>Bacillati</taxon>
        <taxon>Bacillota</taxon>
        <taxon>Clostridia</taxon>
        <taxon>Eubacteriales</taxon>
        <taxon>Clostridiaceae</taxon>
        <taxon>Clostridium</taxon>
    </lineage>
</organism>
<comment type="similarity">
    <text evidence="7">Belongs to the shikimate dehydrogenase family.</text>
</comment>
<dbReference type="EC" id="1.1.1.25" evidence="2 7"/>
<comment type="catalytic activity">
    <reaction evidence="7">
        <text>shikimate + NADP(+) = 3-dehydroshikimate + NADPH + H(+)</text>
        <dbReference type="Rhea" id="RHEA:17737"/>
        <dbReference type="ChEBI" id="CHEBI:15378"/>
        <dbReference type="ChEBI" id="CHEBI:16630"/>
        <dbReference type="ChEBI" id="CHEBI:36208"/>
        <dbReference type="ChEBI" id="CHEBI:57783"/>
        <dbReference type="ChEBI" id="CHEBI:58349"/>
        <dbReference type="EC" id="1.1.1.25"/>
    </reaction>
</comment>
<evidence type="ECO:0000256" key="6">
    <source>
        <dbReference type="ARBA" id="ARBA00023141"/>
    </source>
</evidence>
<dbReference type="Gene3D" id="3.40.50.10860">
    <property type="entry name" value="Leucine Dehydrogenase, chain A, domain 1"/>
    <property type="match status" value="1"/>
</dbReference>
<keyword evidence="5 7" id="KW-0560">Oxidoreductase</keyword>
<keyword evidence="4 7" id="KW-0521">NADP</keyword>
<dbReference type="SUPFAM" id="SSF51735">
    <property type="entry name" value="NAD(P)-binding Rossmann-fold domains"/>
    <property type="match status" value="1"/>
</dbReference>
<protein>
    <recommendedName>
        <fullName evidence="2 7">Shikimate dehydrogenase (NADP(+))</fullName>
        <shortName evidence="7">SDH</shortName>
        <ecNumber evidence="2 7">1.1.1.25</ecNumber>
    </recommendedName>
</protein>
<accession>A0ABS2FCU3</accession>
<sequence>MEFYGLLGEKLSHSLSPKINKIILEKNNTEGAYKLFEIPKDKLDNFVEAVKLLKIKGFNVTIPYKESIMKYLDCISDEATRIGAVNTVMLKDNKLYGYNTDYFGIEVMIQSKKINVKNKTAVILGSGGACKAVITYLLDNEVEKIYIVSRRPESVSLNRINKRISIINYDELSNISGYLIINTTPVGMYPNIDKSAVGNDIMKNFDVAVDLVYNPTKTKFLQIATEEGKVAIGGLHMLVGQAVKSQAIFNDRQISEELINYIYTEVAKDFK</sequence>
<feature type="binding site" evidence="7">
    <location>
        <position position="213"/>
    </location>
    <ligand>
        <name>shikimate</name>
        <dbReference type="ChEBI" id="CHEBI:36208"/>
    </ligand>
</feature>
<evidence type="ECO:0000256" key="1">
    <source>
        <dbReference type="ARBA" id="ARBA00004871"/>
    </source>
</evidence>
<keyword evidence="10" id="KW-1185">Reference proteome</keyword>
<dbReference type="NCBIfam" id="TIGR00507">
    <property type="entry name" value="aroE"/>
    <property type="match status" value="1"/>
</dbReference>
<dbReference type="GO" id="GO:0004764">
    <property type="term" value="F:shikimate 3-dehydrogenase (NADP+) activity"/>
    <property type="evidence" value="ECO:0007669"/>
    <property type="project" value="UniProtKB-EC"/>
</dbReference>
<evidence type="ECO:0000256" key="5">
    <source>
        <dbReference type="ARBA" id="ARBA00023002"/>
    </source>
</evidence>
<feature type="binding site" evidence="7">
    <location>
        <position position="234"/>
    </location>
    <ligand>
        <name>NADP(+)</name>
        <dbReference type="ChEBI" id="CHEBI:58349"/>
    </ligand>
</feature>
<dbReference type="HAMAP" id="MF_00222">
    <property type="entry name" value="Shikimate_DH_AroE"/>
    <property type="match status" value="1"/>
</dbReference>
<comment type="caution">
    <text evidence="7">Lacks conserved residue(s) required for the propagation of feature annotation.</text>
</comment>
<feature type="binding site" evidence="7">
    <location>
        <position position="211"/>
    </location>
    <ligand>
        <name>NADP(+)</name>
        <dbReference type="ChEBI" id="CHEBI:58349"/>
    </ligand>
</feature>
<keyword evidence="3 7" id="KW-0028">Amino-acid biosynthesis</keyword>
<dbReference type="PANTHER" id="PTHR21089">
    <property type="entry name" value="SHIKIMATE DEHYDROGENASE"/>
    <property type="match status" value="1"/>
</dbReference>
<evidence type="ECO:0000259" key="8">
    <source>
        <dbReference type="Pfam" id="PF08501"/>
    </source>
</evidence>
<comment type="pathway">
    <text evidence="1 7">Metabolic intermediate biosynthesis; chorismate biosynthesis; chorismate from D-erythrose 4-phosphate and phosphoenolpyruvate: step 4/7.</text>
</comment>
<dbReference type="Gene3D" id="3.40.50.720">
    <property type="entry name" value="NAD(P)-binding Rossmann-like Domain"/>
    <property type="match status" value="1"/>
</dbReference>
<dbReference type="RefSeq" id="WP_148321309.1">
    <property type="nucleotide sequence ID" value="NZ_JACJLL010000011.1"/>
</dbReference>
<feature type="binding site" evidence="7">
    <location>
        <begin position="125"/>
        <end position="129"/>
    </location>
    <ligand>
        <name>NADP(+)</name>
        <dbReference type="ChEBI" id="CHEBI:58349"/>
    </ligand>
</feature>
<evidence type="ECO:0000256" key="4">
    <source>
        <dbReference type="ARBA" id="ARBA00022857"/>
    </source>
</evidence>
<dbReference type="EMBL" id="JACJLL010000011">
    <property type="protein sequence ID" value="MBM6818350.1"/>
    <property type="molecule type" value="Genomic_DNA"/>
</dbReference>
<dbReference type="InterPro" id="IPR011342">
    <property type="entry name" value="Shikimate_DH"/>
</dbReference>
<feature type="domain" description="Shikimate dehydrogenase substrate binding N-terminal" evidence="8">
    <location>
        <begin position="6"/>
        <end position="88"/>
    </location>
</feature>
<evidence type="ECO:0000313" key="10">
    <source>
        <dbReference type="Proteomes" id="UP000767334"/>
    </source>
</evidence>
<gene>
    <name evidence="7 9" type="primary">aroE</name>
    <name evidence="9" type="ORF">H6A19_03160</name>
</gene>
<comment type="subunit">
    <text evidence="7">Homodimer.</text>
</comment>
<comment type="caution">
    <text evidence="9">The sequence shown here is derived from an EMBL/GenBank/DDBJ whole genome shotgun (WGS) entry which is preliminary data.</text>
</comment>
<feature type="binding site" evidence="7">
    <location>
        <position position="241"/>
    </location>
    <ligand>
        <name>shikimate</name>
        <dbReference type="ChEBI" id="CHEBI:36208"/>
    </ligand>
</feature>
<feature type="binding site" evidence="7">
    <location>
        <position position="86"/>
    </location>
    <ligand>
        <name>shikimate</name>
        <dbReference type="ChEBI" id="CHEBI:36208"/>
    </ligand>
</feature>
<dbReference type="InterPro" id="IPR022893">
    <property type="entry name" value="Shikimate_DH_fam"/>
</dbReference>
<dbReference type="InterPro" id="IPR046346">
    <property type="entry name" value="Aminoacid_DH-like_N_sf"/>
</dbReference>
<dbReference type="CDD" id="cd01065">
    <property type="entry name" value="NAD_bind_Shikimate_DH"/>
    <property type="match status" value="1"/>
</dbReference>
<comment type="function">
    <text evidence="7">Involved in the biosynthesis of the chorismate, which leads to the biosynthesis of aromatic amino acids. Catalyzes the reversible NADPH linked reduction of 3-dehydroshikimate (DHSA) to yield shikimate (SA).</text>
</comment>
<evidence type="ECO:0000256" key="2">
    <source>
        <dbReference type="ARBA" id="ARBA00012962"/>
    </source>
</evidence>
<dbReference type="InterPro" id="IPR013708">
    <property type="entry name" value="Shikimate_DH-bd_N"/>
</dbReference>
<dbReference type="InterPro" id="IPR036291">
    <property type="entry name" value="NAD(P)-bd_dom_sf"/>
</dbReference>
<dbReference type="PANTHER" id="PTHR21089:SF1">
    <property type="entry name" value="BIFUNCTIONAL 3-DEHYDROQUINATE DEHYDRATASE_SHIKIMATE DEHYDROGENASE, CHLOROPLASTIC"/>
    <property type="match status" value="1"/>
</dbReference>
<feature type="active site" description="Proton acceptor" evidence="7">
    <location>
        <position position="65"/>
    </location>
</feature>
<feature type="binding site" evidence="7">
    <location>
        <position position="101"/>
    </location>
    <ligand>
        <name>shikimate</name>
        <dbReference type="ChEBI" id="CHEBI:36208"/>
    </ligand>
</feature>
<keyword evidence="6 7" id="KW-0057">Aromatic amino acid biosynthesis</keyword>
<evidence type="ECO:0000256" key="3">
    <source>
        <dbReference type="ARBA" id="ARBA00022605"/>
    </source>
</evidence>
<dbReference type="Proteomes" id="UP000767334">
    <property type="component" value="Unassembled WGS sequence"/>
</dbReference>
<feature type="binding site" evidence="7">
    <location>
        <begin position="14"/>
        <end position="16"/>
    </location>
    <ligand>
        <name>shikimate</name>
        <dbReference type="ChEBI" id="CHEBI:36208"/>
    </ligand>
</feature>